<dbReference type="InterPro" id="IPR029044">
    <property type="entry name" value="Nucleotide-diphossugar_trans"/>
</dbReference>
<feature type="domain" description="Glycosyltransferase 2-like" evidence="2">
    <location>
        <begin position="9"/>
        <end position="137"/>
    </location>
</feature>
<evidence type="ECO:0000259" key="2">
    <source>
        <dbReference type="Pfam" id="PF00535"/>
    </source>
</evidence>
<evidence type="ECO:0000259" key="3">
    <source>
        <dbReference type="Pfam" id="PF02709"/>
    </source>
</evidence>
<dbReference type="SUPFAM" id="SSF53448">
    <property type="entry name" value="Nucleotide-diphospho-sugar transferases"/>
    <property type="match status" value="1"/>
</dbReference>
<dbReference type="EMBL" id="BMJE01000009">
    <property type="protein sequence ID" value="GGB86144.1"/>
    <property type="molecule type" value="Genomic_DNA"/>
</dbReference>
<dbReference type="Pfam" id="PF00535">
    <property type="entry name" value="Glycos_transf_2"/>
    <property type="match status" value="1"/>
</dbReference>
<dbReference type="PANTHER" id="PTHR43685:SF3">
    <property type="entry name" value="SLR2126 PROTEIN"/>
    <property type="match status" value="1"/>
</dbReference>
<evidence type="ECO:0000313" key="4">
    <source>
        <dbReference type="EMBL" id="GGB86144.1"/>
    </source>
</evidence>
<comment type="caution">
    <text evidence="4">The sequence shown here is derived from an EMBL/GenBank/DDBJ whole genome shotgun (WGS) entry which is preliminary data.</text>
</comment>
<proteinExistence type="predicted"/>
<name>A0ABQ1K2M7_9FLAO</name>
<reference evidence="5" key="1">
    <citation type="journal article" date="2019" name="Int. J. Syst. Evol. Microbiol.">
        <title>The Global Catalogue of Microorganisms (GCM) 10K type strain sequencing project: providing services to taxonomists for standard genome sequencing and annotation.</title>
        <authorList>
            <consortium name="The Broad Institute Genomics Platform"/>
            <consortium name="The Broad Institute Genome Sequencing Center for Infectious Disease"/>
            <person name="Wu L."/>
            <person name="Ma J."/>
        </authorList>
    </citation>
    <scope>NUCLEOTIDE SEQUENCE [LARGE SCALE GENOMIC DNA]</scope>
    <source>
        <strain evidence="5">CGMCC 1.15461</strain>
    </source>
</reference>
<dbReference type="InterPro" id="IPR027791">
    <property type="entry name" value="Galactosyl_T_C"/>
</dbReference>
<dbReference type="InterPro" id="IPR001173">
    <property type="entry name" value="Glyco_trans_2-like"/>
</dbReference>
<evidence type="ECO:0000313" key="5">
    <source>
        <dbReference type="Proteomes" id="UP000615760"/>
    </source>
</evidence>
<organism evidence="4 5">
    <name type="scientific">Flavobacterium suaedae</name>
    <dbReference type="NCBI Taxonomy" id="1767027"/>
    <lineage>
        <taxon>Bacteria</taxon>
        <taxon>Pseudomonadati</taxon>
        <taxon>Bacteroidota</taxon>
        <taxon>Flavobacteriia</taxon>
        <taxon>Flavobacteriales</taxon>
        <taxon>Flavobacteriaceae</taxon>
        <taxon>Flavobacterium</taxon>
    </lineage>
</organism>
<feature type="domain" description="Galactosyltransferase C-terminal" evidence="3">
    <location>
        <begin position="168"/>
        <end position="232"/>
    </location>
</feature>
<keyword evidence="5" id="KW-1185">Reference proteome</keyword>
<gene>
    <name evidence="4" type="ORF">GCM10007424_27750</name>
</gene>
<protein>
    <submittedName>
        <fullName evidence="4">Glycosyl transferase family 2</fullName>
    </submittedName>
</protein>
<sequence>MQKLPSSTLLITTYNWPEALELILMSLLKQTKMPDEVIIADDGSGKETKELIDKYKEKLSIPLLHIWHEDKGFRKSIIINKAIAQSKSDYIIEIDGDIIMEKHFIEDHLRFAEEGMYLFGSRATITKEKLPELFKKKLIHFNFSSSGIKKRGRTLRIPLFMNFIKPVALRSKKLRGCNMSFWKKDFLAINGYNENIVGWGMDDSELIERMHNNGVLGKRLKYTGLAYHIYHKEQPKNNLEINKKIEKETTAKKITYVDKGIDQYLKK</sequence>
<dbReference type="CDD" id="cd06420">
    <property type="entry name" value="GT2_Chondriotin_Pol_N"/>
    <property type="match status" value="1"/>
</dbReference>
<dbReference type="Pfam" id="PF02709">
    <property type="entry name" value="Glyco_transf_7C"/>
    <property type="match status" value="1"/>
</dbReference>
<keyword evidence="1 4" id="KW-0808">Transferase</keyword>
<dbReference type="Gene3D" id="3.90.550.10">
    <property type="entry name" value="Spore Coat Polysaccharide Biosynthesis Protein SpsA, Chain A"/>
    <property type="match status" value="1"/>
</dbReference>
<dbReference type="Proteomes" id="UP000615760">
    <property type="component" value="Unassembled WGS sequence"/>
</dbReference>
<dbReference type="PANTHER" id="PTHR43685">
    <property type="entry name" value="GLYCOSYLTRANSFERASE"/>
    <property type="match status" value="1"/>
</dbReference>
<accession>A0ABQ1K2M7</accession>
<dbReference type="GO" id="GO:0016740">
    <property type="term" value="F:transferase activity"/>
    <property type="evidence" value="ECO:0007669"/>
    <property type="project" value="UniProtKB-KW"/>
</dbReference>
<dbReference type="InterPro" id="IPR050834">
    <property type="entry name" value="Glycosyltransf_2"/>
</dbReference>
<dbReference type="RefSeq" id="WP_188621923.1">
    <property type="nucleotide sequence ID" value="NZ_BMJE01000009.1"/>
</dbReference>
<evidence type="ECO:0000256" key="1">
    <source>
        <dbReference type="ARBA" id="ARBA00022679"/>
    </source>
</evidence>